<evidence type="ECO:0008006" key="3">
    <source>
        <dbReference type="Google" id="ProtNLM"/>
    </source>
</evidence>
<comment type="caution">
    <text evidence="1">The sequence shown here is derived from an EMBL/GenBank/DDBJ whole genome shotgun (WGS) entry which is preliminary data.</text>
</comment>
<dbReference type="InterPro" id="IPR013784">
    <property type="entry name" value="Carb-bd-like_fold"/>
</dbReference>
<protein>
    <recommendedName>
        <fullName evidence="3">Carboxypeptidase family protein</fullName>
    </recommendedName>
</protein>
<evidence type="ECO:0000313" key="2">
    <source>
        <dbReference type="Proteomes" id="UP001262754"/>
    </source>
</evidence>
<dbReference type="RefSeq" id="WP_056753843.1">
    <property type="nucleotide sequence ID" value="NZ_JAVDRL010000012.1"/>
</dbReference>
<dbReference type="EMBL" id="JAVDRL010000012">
    <property type="protein sequence ID" value="MDR6533343.1"/>
    <property type="molecule type" value="Genomic_DNA"/>
</dbReference>
<organism evidence="1 2">
    <name type="scientific">Caulobacter rhizosphaerae</name>
    <dbReference type="NCBI Taxonomy" id="2010972"/>
    <lineage>
        <taxon>Bacteria</taxon>
        <taxon>Pseudomonadati</taxon>
        <taxon>Pseudomonadota</taxon>
        <taxon>Alphaproteobacteria</taxon>
        <taxon>Caulobacterales</taxon>
        <taxon>Caulobacteraceae</taxon>
        <taxon>Caulobacter</taxon>
    </lineage>
</organism>
<dbReference type="SUPFAM" id="SSF49452">
    <property type="entry name" value="Starch-binding domain-like"/>
    <property type="match status" value="1"/>
</dbReference>
<proteinExistence type="predicted"/>
<sequence length="227" mass="24000">MTEGLEETTRDLIGWTQAVLPGRAVVARSLSDRDCGEGVDLRLIGLAPQATPRAAAPPLILTADYLVTVRAADPIVEQTGAIALMFAAMEHDEAEVALDRDALKLCADLDLPPGPGFVLRATVSIARRRAVARAALVRFPLRIDSGELGLLQGSVLGPGDTPVAGAVVRVEGVDRTAQTDAFGRFRLHGPVGGKGAPIRLNVRARGIEIDREVETGSPVILRLPLEI</sequence>
<dbReference type="Proteomes" id="UP001262754">
    <property type="component" value="Unassembled WGS sequence"/>
</dbReference>
<reference evidence="1 2" key="1">
    <citation type="submission" date="2023-07" db="EMBL/GenBank/DDBJ databases">
        <title>Sorghum-associated microbial communities from plants grown in Nebraska, USA.</title>
        <authorList>
            <person name="Schachtman D."/>
        </authorList>
    </citation>
    <scope>NUCLEOTIDE SEQUENCE [LARGE SCALE GENOMIC DNA]</scope>
    <source>
        <strain evidence="1 2">DS2154</strain>
    </source>
</reference>
<gene>
    <name evidence="1" type="ORF">J2800_004105</name>
</gene>
<evidence type="ECO:0000313" key="1">
    <source>
        <dbReference type="EMBL" id="MDR6533343.1"/>
    </source>
</evidence>
<keyword evidence="2" id="KW-1185">Reference proteome</keyword>
<accession>A0ABU1N4H5</accession>
<name>A0ABU1N4H5_9CAUL</name>